<dbReference type="Pfam" id="PF11905">
    <property type="entry name" value="DUF3425"/>
    <property type="match status" value="1"/>
</dbReference>
<feature type="region of interest" description="Disordered" evidence="1">
    <location>
        <begin position="1"/>
        <end position="33"/>
    </location>
</feature>
<accession>A0A9W9UMQ5</accession>
<organism evidence="2 3">
    <name type="scientific">Penicillium brevicompactum</name>
    <dbReference type="NCBI Taxonomy" id="5074"/>
    <lineage>
        <taxon>Eukaryota</taxon>
        <taxon>Fungi</taxon>
        <taxon>Dikarya</taxon>
        <taxon>Ascomycota</taxon>
        <taxon>Pezizomycotina</taxon>
        <taxon>Eurotiomycetes</taxon>
        <taxon>Eurotiomycetidae</taxon>
        <taxon>Eurotiales</taxon>
        <taxon>Aspergillaceae</taxon>
        <taxon>Penicillium</taxon>
    </lineage>
</organism>
<protein>
    <recommendedName>
        <fullName evidence="4">BZIP domain-containing protein</fullName>
    </recommendedName>
</protein>
<dbReference type="Proteomes" id="UP001148299">
    <property type="component" value="Unassembled WGS sequence"/>
</dbReference>
<dbReference type="PANTHER" id="PTHR38116:SF1">
    <property type="entry name" value="BZIP DOMAIN-CONTAINING PROTEIN"/>
    <property type="match status" value="1"/>
</dbReference>
<keyword evidence="3" id="KW-1185">Reference proteome</keyword>
<evidence type="ECO:0000313" key="2">
    <source>
        <dbReference type="EMBL" id="KAJ5349929.1"/>
    </source>
</evidence>
<proteinExistence type="predicted"/>
<name>A0A9W9UMQ5_PENBR</name>
<evidence type="ECO:0000256" key="1">
    <source>
        <dbReference type="SAM" id="MobiDB-lite"/>
    </source>
</evidence>
<reference evidence="2" key="2">
    <citation type="journal article" date="2023" name="IMA Fungus">
        <title>Comparative genomic study of the Penicillium genus elucidates a diverse pangenome and 15 lateral gene transfer events.</title>
        <authorList>
            <person name="Petersen C."/>
            <person name="Sorensen T."/>
            <person name="Nielsen M.R."/>
            <person name="Sondergaard T.E."/>
            <person name="Sorensen J.L."/>
            <person name="Fitzpatrick D.A."/>
            <person name="Frisvad J.C."/>
            <person name="Nielsen K.L."/>
        </authorList>
    </citation>
    <scope>NUCLEOTIDE SEQUENCE</scope>
    <source>
        <strain evidence="2">IBT 35675</strain>
    </source>
</reference>
<comment type="caution">
    <text evidence="2">The sequence shown here is derived from an EMBL/GenBank/DDBJ whole genome shotgun (WGS) entry which is preliminary data.</text>
</comment>
<gene>
    <name evidence="2" type="ORF">N7541_007656</name>
</gene>
<dbReference type="CDD" id="cd14688">
    <property type="entry name" value="bZIP_YAP"/>
    <property type="match status" value="1"/>
</dbReference>
<dbReference type="AlphaFoldDB" id="A0A9W9UMQ5"/>
<dbReference type="PANTHER" id="PTHR38116">
    <property type="entry name" value="CHROMOSOME 7, WHOLE GENOME SHOTGUN SEQUENCE"/>
    <property type="match status" value="1"/>
</dbReference>
<evidence type="ECO:0008006" key="4">
    <source>
        <dbReference type="Google" id="ProtNLM"/>
    </source>
</evidence>
<dbReference type="EMBL" id="JAPZBR010000006">
    <property type="protein sequence ID" value="KAJ5349929.1"/>
    <property type="molecule type" value="Genomic_DNA"/>
</dbReference>
<feature type="compositionally biased region" description="Basic and acidic residues" evidence="1">
    <location>
        <begin position="1"/>
        <end position="12"/>
    </location>
</feature>
<reference evidence="2" key="1">
    <citation type="submission" date="2022-12" db="EMBL/GenBank/DDBJ databases">
        <authorList>
            <person name="Petersen C."/>
        </authorList>
    </citation>
    <scope>NUCLEOTIDE SEQUENCE</scope>
    <source>
        <strain evidence="2">IBT 35675</strain>
    </source>
</reference>
<evidence type="ECO:0000313" key="3">
    <source>
        <dbReference type="Proteomes" id="UP001148299"/>
    </source>
</evidence>
<sequence length="300" mass="34979">MSSNMSEDHEIALTRMPQQEGVQAPKDDWTGTIDRVQRRKLQNRLNQRSYRLRKKQQQTDKDQAWLRKDAIPIPSNATPPIQIERDAVGFTCSIAPPEIHSMMRQFESLALQSYVHNSPTTDHLLSLSKLNIQRAIIENIHSVGMTMEWTQRDESISIFNMPTPQLPELLIPPSLRPTQCQRLIPHHPWLDFFPFPNMRDNLIAVQDLIDDDDLCHDLMAFWDTRNTDATMLVWGPSWEPDNWEVTPAFLKKWGFLLRGCEDLIRSTNRWRAQRGEKHLSWKSTLAMVYTRPISQSEDVT</sequence>
<dbReference type="InterPro" id="IPR021833">
    <property type="entry name" value="DUF3425"/>
</dbReference>